<dbReference type="EMBL" id="QOKY01000126">
    <property type="protein sequence ID" value="RMZ57664.1"/>
    <property type="molecule type" value="Genomic_DNA"/>
</dbReference>
<dbReference type="PANTHER" id="PTHR13382">
    <property type="entry name" value="MITOCHONDRIAL ATP SYNTHASE COUPLING FACTOR B"/>
    <property type="match status" value="1"/>
</dbReference>
<name>A0A087SHS5_AUXPR</name>
<dbReference type="Proteomes" id="UP000028924">
    <property type="component" value="Unassembled WGS sequence"/>
</dbReference>
<gene>
    <name evidence="4" type="ORF">APUTEX25_001864</name>
    <name evidence="3" type="ORF">F751_3959</name>
</gene>
<evidence type="ECO:0000256" key="1">
    <source>
        <dbReference type="ARBA" id="ARBA00004430"/>
    </source>
</evidence>
<dbReference type="STRING" id="3075.A0A087SHS5"/>
<proteinExistence type="predicted"/>
<reference evidence="6" key="2">
    <citation type="journal article" date="2018" name="Algal Res.">
        <title>Characterization of plant carbon substrate utilization by Auxenochlorella protothecoides.</title>
        <authorList>
            <person name="Vogler B.W."/>
            <person name="Starkenburg S.R."/>
            <person name="Sudasinghe N."/>
            <person name="Schambach J.Y."/>
            <person name="Rollin J.A."/>
            <person name="Pattathil S."/>
            <person name="Barry A.N."/>
        </authorList>
    </citation>
    <scope>NUCLEOTIDE SEQUENCE [LARGE SCALE GENOMIC DNA]</scope>
    <source>
        <strain evidence="6">UTEX 25</strain>
    </source>
</reference>
<dbReference type="InterPro" id="IPR032675">
    <property type="entry name" value="LRR_dom_sf"/>
</dbReference>
<dbReference type="GeneID" id="23615350"/>
<evidence type="ECO:0000313" key="6">
    <source>
        <dbReference type="Proteomes" id="UP000279271"/>
    </source>
</evidence>
<dbReference type="AlphaFoldDB" id="A0A087SHS5"/>
<dbReference type="Gene3D" id="3.80.10.10">
    <property type="entry name" value="Ribonuclease Inhibitor"/>
    <property type="match status" value="2"/>
</dbReference>
<dbReference type="OrthoDB" id="2098831at2759"/>
<reference evidence="4" key="3">
    <citation type="submission" date="2018-10" db="EMBL/GenBank/DDBJ databases">
        <authorList>
            <person name="Hovde B."/>
            <person name="Zhang X."/>
        </authorList>
    </citation>
    <scope>NUCLEOTIDE SEQUENCE [LARGE SCALE GENOMIC DNA]</scope>
    <source>
        <strain evidence="4">UTEX 25</strain>
    </source>
</reference>
<evidence type="ECO:0000313" key="4">
    <source>
        <dbReference type="EMBL" id="RMZ57664.1"/>
    </source>
</evidence>
<sequence length="318" mass="33313">MLDGWWGRRLRCFDAVQGDEGSREALTDALLVLILSRAPQITAVMMHHCHHISDASLGALALMAPPLHVLDLGWSARVTAWGLKQVIDRCGGTLTTLCVSSTSNTLSLLNVDDGVAHQLCMLCPLLTTLQMNDTSIGNLGLAAISIKMPHLQCLGLDGSHAWDEQGMACLAVGCQGLISFSAAASRLADMDLCRLLASCRAVEAVRVSNCSAITLKGIQECAAVASDSLLLLEFQGVGGAASPTARAAFSSWARSSRWELSPKGDALASPGASPSWVYFGDLGRKSRVLDEACSRHSSDVCSSVGSPPPSLAPAATGD</sequence>
<comment type="subcellular location">
    <subcellularLocation>
        <location evidence="1">Cytoplasm</location>
        <location evidence="1">Cytoskeleton</location>
        <location evidence="1">Cilium axoneme</location>
    </subcellularLocation>
</comment>
<dbReference type="Proteomes" id="UP000279271">
    <property type="component" value="Unassembled WGS sequence"/>
</dbReference>
<dbReference type="RefSeq" id="XP_011398171.1">
    <property type="nucleotide sequence ID" value="XM_011399869.1"/>
</dbReference>
<dbReference type="SUPFAM" id="SSF52047">
    <property type="entry name" value="RNI-like"/>
    <property type="match status" value="1"/>
</dbReference>
<feature type="region of interest" description="Disordered" evidence="2">
    <location>
        <begin position="297"/>
        <end position="318"/>
    </location>
</feature>
<reference evidence="3 5" key="1">
    <citation type="journal article" date="2014" name="BMC Genomics">
        <title>Oil accumulation mechanisms of the oleaginous microalga Chlorella protothecoides revealed through its genome, transcriptomes, and proteomes.</title>
        <authorList>
            <person name="Gao C."/>
            <person name="Wang Y."/>
            <person name="Shen Y."/>
            <person name="Yan D."/>
            <person name="He X."/>
            <person name="Dai J."/>
            <person name="Wu Q."/>
        </authorList>
    </citation>
    <scope>NUCLEOTIDE SEQUENCE [LARGE SCALE GENOMIC DNA]</scope>
    <source>
        <strain evidence="3 5">0710</strain>
    </source>
</reference>
<dbReference type="EMBL" id="KL662114">
    <property type="protein sequence ID" value="KFM25279.1"/>
    <property type="molecule type" value="Genomic_DNA"/>
</dbReference>
<evidence type="ECO:0000256" key="2">
    <source>
        <dbReference type="SAM" id="MobiDB-lite"/>
    </source>
</evidence>
<dbReference type="GO" id="GO:0005930">
    <property type="term" value="C:axoneme"/>
    <property type="evidence" value="ECO:0007669"/>
    <property type="project" value="UniProtKB-SubCell"/>
</dbReference>
<keyword evidence="5" id="KW-1185">Reference proteome</keyword>
<dbReference type="KEGG" id="apro:F751_3959"/>
<reference evidence="4" key="4">
    <citation type="submission" date="2018-11" db="EMBL/GenBank/DDBJ databases">
        <title>Characterization of plant carbon substrate utilization by Auxenochlorella protothecoides.</title>
        <authorList>
            <person name="Vogler B.W."/>
            <person name="Starkenburg S.R."/>
            <person name="Sudasinghe N."/>
            <person name="Schambach J.Y."/>
            <person name="Rollin J.A."/>
            <person name="Pattathil S."/>
            <person name="Barry A.N."/>
        </authorList>
    </citation>
    <scope>NUCLEOTIDE SEQUENCE [LARGE SCALE GENOMIC DNA]</scope>
    <source>
        <strain evidence="4">UTEX 25</strain>
    </source>
</reference>
<evidence type="ECO:0000313" key="3">
    <source>
        <dbReference type="EMBL" id="KFM25279.1"/>
    </source>
</evidence>
<protein>
    <submittedName>
        <fullName evidence="3">Uncharacterized protein</fullName>
    </submittedName>
</protein>
<accession>A0A087SHS5</accession>
<evidence type="ECO:0000313" key="5">
    <source>
        <dbReference type="Proteomes" id="UP000028924"/>
    </source>
</evidence>
<dbReference type="InterPro" id="IPR050648">
    <property type="entry name" value="F-box_LRR-repeat"/>
</dbReference>
<organism evidence="3 5">
    <name type="scientific">Auxenochlorella protothecoides</name>
    <name type="common">Green microalga</name>
    <name type="synonym">Chlorella protothecoides</name>
    <dbReference type="NCBI Taxonomy" id="3075"/>
    <lineage>
        <taxon>Eukaryota</taxon>
        <taxon>Viridiplantae</taxon>
        <taxon>Chlorophyta</taxon>
        <taxon>core chlorophytes</taxon>
        <taxon>Trebouxiophyceae</taxon>
        <taxon>Chlorellales</taxon>
        <taxon>Chlorellaceae</taxon>
        <taxon>Auxenochlorella</taxon>
    </lineage>
</organism>